<dbReference type="Proteomes" id="UP000343317">
    <property type="component" value="Unassembled WGS sequence"/>
</dbReference>
<name>A0A5E4SSK3_9BURK</name>
<evidence type="ECO:0000256" key="1">
    <source>
        <dbReference type="SAM" id="Phobius"/>
    </source>
</evidence>
<gene>
    <name evidence="2" type="ORF">PHO31112_00941</name>
</gene>
<keyword evidence="1" id="KW-1133">Transmembrane helix</keyword>
<sequence>MTAQCEVRRIAIILAHPMTTATLGWLLFYGRAEYAWRAWSA</sequence>
<dbReference type="AlphaFoldDB" id="A0A5E4SSK3"/>
<accession>A0A5E4SSK3</accession>
<keyword evidence="1" id="KW-0812">Transmembrane</keyword>
<keyword evidence="3" id="KW-1185">Reference proteome</keyword>
<organism evidence="2 3">
    <name type="scientific">Pandoraea horticolens</name>
    <dbReference type="NCBI Taxonomy" id="2508298"/>
    <lineage>
        <taxon>Bacteria</taxon>
        <taxon>Pseudomonadati</taxon>
        <taxon>Pseudomonadota</taxon>
        <taxon>Betaproteobacteria</taxon>
        <taxon>Burkholderiales</taxon>
        <taxon>Burkholderiaceae</taxon>
        <taxon>Pandoraea</taxon>
    </lineage>
</organism>
<keyword evidence="1" id="KW-0472">Membrane</keyword>
<proteinExistence type="predicted"/>
<feature type="transmembrane region" description="Helical" evidence="1">
    <location>
        <begin position="12"/>
        <end position="30"/>
    </location>
</feature>
<reference evidence="2 3" key="1">
    <citation type="submission" date="2019-08" db="EMBL/GenBank/DDBJ databases">
        <authorList>
            <person name="Peeters C."/>
        </authorList>
    </citation>
    <scope>NUCLEOTIDE SEQUENCE [LARGE SCALE GENOMIC DNA]</scope>
    <source>
        <strain evidence="2 3">LMG 31112</strain>
    </source>
</reference>
<protein>
    <submittedName>
        <fullName evidence="2">Uncharacterized protein</fullName>
    </submittedName>
</protein>
<dbReference type="EMBL" id="CABPSM010000002">
    <property type="protein sequence ID" value="VVD77823.1"/>
    <property type="molecule type" value="Genomic_DNA"/>
</dbReference>
<evidence type="ECO:0000313" key="2">
    <source>
        <dbReference type="EMBL" id="VVD77823.1"/>
    </source>
</evidence>
<evidence type="ECO:0000313" key="3">
    <source>
        <dbReference type="Proteomes" id="UP000343317"/>
    </source>
</evidence>